<dbReference type="InterPro" id="IPR016193">
    <property type="entry name" value="Cytidine_deaminase-like"/>
</dbReference>
<dbReference type="Pfam" id="PF00383">
    <property type="entry name" value="dCMP_cyt_deam_1"/>
    <property type="match status" value="1"/>
</dbReference>
<dbReference type="PANTHER" id="PTHR11079:SF149">
    <property type="entry name" value="TRNA-SPECIFIC ADENOSINE DEAMINASE 2"/>
    <property type="match status" value="1"/>
</dbReference>
<dbReference type="EMBL" id="QVQW01000101">
    <property type="protein sequence ID" value="RKU40497.1"/>
    <property type="molecule type" value="Genomic_DNA"/>
</dbReference>
<feature type="domain" description="CMP/dCMP-type deaminase" evidence="3">
    <location>
        <begin position="209"/>
        <end position="392"/>
    </location>
</feature>
<dbReference type="SUPFAM" id="SSF53927">
    <property type="entry name" value="Cytidine deaminase-like"/>
    <property type="match status" value="1"/>
</dbReference>
<keyword evidence="1" id="KW-0378">Hydrolase</keyword>
<dbReference type="AlphaFoldDB" id="A0A420XXX0"/>
<feature type="compositionally biased region" description="Basic residues" evidence="2">
    <location>
        <begin position="290"/>
        <end position="300"/>
    </location>
</feature>
<name>A0A420XXX0_9PEZI</name>
<dbReference type="InterPro" id="IPR058535">
    <property type="entry name" value="MafB19-deam"/>
</dbReference>
<feature type="compositionally biased region" description="Low complexity" evidence="2">
    <location>
        <begin position="276"/>
        <end position="287"/>
    </location>
</feature>
<feature type="compositionally biased region" description="Polar residues" evidence="2">
    <location>
        <begin position="537"/>
        <end position="549"/>
    </location>
</feature>
<dbReference type="Gene3D" id="3.40.140.10">
    <property type="entry name" value="Cytidine Deaminase, domain 2"/>
    <property type="match status" value="1"/>
</dbReference>
<dbReference type="GO" id="GO:0005737">
    <property type="term" value="C:cytoplasm"/>
    <property type="evidence" value="ECO:0007669"/>
    <property type="project" value="TreeGrafter"/>
</dbReference>
<evidence type="ECO:0000313" key="4">
    <source>
        <dbReference type="EMBL" id="RKU40497.1"/>
    </source>
</evidence>
<dbReference type="Proteomes" id="UP000275385">
    <property type="component" value="Unassembled WGS sequence"/>
</dbReference>
<accession>A0A420XXX0</accession>
<organism evidence="4 5">
    <name type="scientific">Coniochaeta pulveracea</name>
    <dbReference type="NCBI Taxonomy" id="177199"/>
    <lineage>
        <taxon>Eukaryota</taxon>
        <taxon>Fungi</taxon>
        <taxon>Dikarya</taxon>
        <taxon>Ascomycota</taxon>
        <taxon>Pezizomycotina</taxon>
        <taxon>Sordariomycetes</taxon>
        <taxon>Sordariomycetidae</taxon>
        <taxon>Coniochaetales</taxon>
        <taxon>Coniochaetaceae</taxon>
        <taxon>Coniochaeta</taxon>
    </lineage>
</organism>
<evidence type="ECO:0000259" key="3">
    <source>
        <dbReference type="PROSITE" id="PS51747"/>
    </source>
</evidence>
<evidence type="ECO:0000256" key="1">
    <source>
        <dbReference type="ARBA" id="ARBA00022801"/>
    </source>
</evidence>
<dbReference type="CDD" id="cd01285">
    <property type="entry name" value="nucleoside_deaminase"/>
    <property type="match status" value="1"/>
</dbReference>
<dbReference type="OrthoDB" id="1701769at2759"/>
<dbReference type="STRING" id="177199.A0A420XXX0"/>
<dbReference type="PANTHER" id="PTHR11079">
    <property type="entry name" value="CYTOSINE DEAMINASE FAMILY MEMBER"/>
    <property type="match status" value="1"/>
</dbReference>
<dbReference type="GO" id="GO:0005634">
    <property type="term" value="C:nucleus"/>
    <property type="evidence" value="ECO:0007669"/>
    <property type="project" value="TreeGrafter"/>
</dbReference>
<proteinExistence type="predicted"/>
<feature type="compositionally biased region" description="Low complexity" evidence="2">
    <location>
        <begin position="301"/>
        <end position="313"/>
    </location>
</feature>
<dbReference type="GO" id="GO:0046872">
    <property type="term" value="F:metal ion binding"/>
    <property type="evidence" value="ECO:0007669"/>
    <property type="project" value="UniProtKB-KW"/>
</dbReference>
<keyword evidence="5" id="KW-1185">Reference proteome</keyword>
<dbReference type="GO" id="GO:0052717">
    <property type="term" value="F:tRNA-specific adenosine-34 deaminase activity"/>
    <property type="evidence" value="ECO:0007669"/>
    <property type="project" value="UniProtKB-EC"/>
</dbReference>
<sequence>MATTTALSPDSSAAGTGNPILGFVRSLLFYLLDVLHRALKSVSRNRKSNSNPNKTPSPPPASQIHPAASASFSIEHQQKHYLSRLATTPTSPPPTRMQPTKVMPAVPLLPPPVGVPSPEKNTKENSLASPGNVAHALPQQLHSQDPTRSNLADITASLARLGTVDVNGGIGDDSGSLSPTDATSTTGSIPVSLPCPPLPISESLTGEAAVHSGFMREALDMARLALMTNETPVGCVLVHNGRIIAKGMNATNITRNGTRHAELMAISALISFEPQATKKAAPQAPASEARRRKRAKRRALASKTNDAADASPPAEEEETAWAGVEPSSGYLYPYGQKLHPSARVDSSIISECVLYVTVEPCVMCASLLRQLRIKKVYFGAVNDKFGGTGGVFRIHMNAHETVAATVATAPPSPRLLTPDESARPSVLHRSATCNGEESADSAAHDAKGSEFRVAQRAMHEQTYMGGHGGNVEPGFEAEGGWGRDEAVTLLRQFYVQENGRAPMPRKKEGRAARLAVMLERDGHAGGPMIQTLPGEEGTTQSSPSTSATEPITPVGAMASGRLSQPALGNIDAGVPGPV</sequence>
<dbReference type="GO" id="GO:0002100">
    <property type="term" value="P:tRNA wobble adenosine to inosine editing"/>
    <property type="evidence" value="ECO:0007669"/>
    <property type="project" value="InterPro"/>
</dbReference>
<feature type="region of interest" description="Disordered" evidence="2">
    <location>
        <begin position="85"/>
        <end position="130"/>
    </location>
</feature>
<feature type="region of interest" description="Disordered" evidence="2">
    <location>
        <begin position="167"/>
        <end position="194"/>
    </location>
</feature>
<feature type="compositionally biased region" description="Polar residues" evidence="2">
    <location>
        <begin position="175"/>
        <end position="189"/>
    </location>
</feature>
<feature type="region of interest" description="Disordered" evidence="2">
    <location>
        <begin position="523"/>
        <end position="578"/>
    </location>
</feature>
<dbReference type="InterPro" id="IPR002125">
    <property type="entry name" value="CMP_dCMP_dom"/>
</dbReference>
<dbReference type="Pfam" id="PF14437">
    <property type="entry name" value="MafB19-deam"/>
    <property type="match status" value="1"/>
</dbReference>
<reference evidence="4 5" key="1">
    <citation type="submission" date="2018-08" db="EMBL/GenBank/DDBJ databases">
        <title>Draft genome of the lignicolous fungus Coniochaeta pulveracea.</title>
        <authorList>
            <person name="Borstlap C.J."/>
            <person name="De Witt R.N."/>
            <person name="Botha A."/>
            <person name="Volschenk H."/>
        </authorList>
    </citation>
    <scope>NUCLEOTIDE SEQUENCE [LARGE SCALE GENOMIC DNA]</scope>
    <source>
        <strain evidence="4 5">CAB683</strain>
    </source>
</reference>
<feature type="region of interest" description="Disordered" evidence="2">
    <location>
        <begin position="276"/>
        <end position="320"/>
    </location>
</feature>
<evidence type="ECO:0000256" key="2">
    <source>
        <dbReference type="SAM" id="MobiDB-lite"/>
    </source>
</evidence>
<comment type="caution">
    <text evidence="4">The sequence shown here is derived from an EMBL/GenBank/DDBJ whole genome shotgun (WGS) entry which is preliminary data.</text>
</comment>
<gene>
    <name evidence="4" type="primary">TAD2</name>
    <name evidence="4" type="ORF">DL546_002577</name>
</gene>
<protein>
    <submittedName>
        <fullName evidence="4">tRNA(Adenine34) deaminase</fullName>
    </submittedName>
</protein>
<dbReference type="PROSITE" id="PS51747">
    <property type="entry name" value="CYT_DCMP_DEAMINASES_2"/>
    <property type="match status" value="1"/>
</dbReference>
<evidence type="ECO:0000313" key="5">
    <source>
        <dbReference type="Proteomes" id="UP000275385"/>
    </source>
</evidence>
<feature type="region of interest" description="Disordered" evidence="2">
    <location>
        <begin position="42"/>
        <end position="66"/>
    </location>
</feature>